<accession>A0A822YBM4</accession>
<evidence type="ECO:0000313" key="2">
    <source>
        <dbReference type="Proteomes" id="UP000607653"/>
    </source>
</evidence>
<evidence type="ECO:0000313" key="1">
    <source>
        <dbReference type="EMBL" id="DAD26918.1"/>
    </source>
</evidence>
<proteinExistence type="predicted"/>
<dbReference type="AlphaFoldDB" id="A0A822YBM4"/>
<dbReference type="Proteomes" id="UP000607653">
    <property type="component" value="Unassembled WGS sequence"/>
</dbReference>
<name>A0A822YBM4_NELNU</name>
<gene>
    <name evidence="1" type="ORF">HUJ06_028386</name>
</gene>
<keyword evidence="2" id="KW-1185">Reference proteome</keyword>
<sequence>MIMQASPSDPENFPFVVLGNKIDVDGGNSRVVSLLVLEPKIYPS</sequence>
<reference evidence="1 2" key="1">
    <citation type="journal article" date="2020" name="Mol. Biol. Evol.">
        <title>Distinct Expression and Methylation Patterns for Genes with Different Fates following a Single Whole-Genome Duplication in Flowering Plants.</title>
        <authorList>
            <person name="Shi T."/>
            <person name="Rahmani R.S."/>
            <person name="Gugger P.F."/>
            <person name="Wang M."/>
            <person name="Li H."/>
            <person name="Zhang Y."/>
            <person name="Li Z."/>
            <person name="Wang Q."/>
            <person name="Van de Peer Y."/>
            <person name="Marchal K."/>
            <person name="Chen J."/>
        </authorList>
    </citation>
    <scope>NUCLEOTIDE SEQUENCE [LARGE SCALE GENOMIC DNA]</scope>
    <source>
        <tissue evidence="1">Leaf</tissue>
    </source>
</reference>
<dbReference type="EMBL" id="DUZY01000002">
    <property type="protein sequence ID" value="DAD26918.1"/>
    <property type="molecule type" value="Genomic_DNA"/>
</dbReference>
<comment type="caution">
    <text evidence="1">The sequence shown here is derived from an EMBL/GenBank/DDBJ whole genome shotgun (WGS) entry which is preliminary data.</text>
</comment>
<organism evidence="1 2">
    <name type="scientific">Nelumbo nucifera</name>
    <name type="common">Sacred lotus</name>
    <dbReference type="NCBI Taxonomy" id="4432"/>
    <lineage>
        <taxon>Eukaryota</taxon>
        <taxon>Viridiplantae</taxon>
        <taxon>Streptophyta</taxon>
        <taxon>Embryophyta</taxon>
        <taxon>Tracheophyta</taxon>
        <taxon>Spermatophyta</taxon>
        <taxon>Magnoliopsida</taxon>
        <taxon>Proteales</taxon>
        <taxon>Nelumbonaceae</taxon>
        <taxon>Nelumbo</taxon>
    </lineage>
</organism>
<protein>
    <submittedName>
        <fullName evidence="1">Uncharacterized protein</fullName>
    </submittedName>
</protein>